<keyword evidence="2" id="KW-1185">Reference proteome</keyword>
<organism evidence="1 2">
    <name type="scientific">Flemingia macrophylla</name>
    <dbReference type="NCBI Taxonomy" id="520843"/>
    <lineage>
        <taxon>Eukaryota</taxon>
        <taxon>Viridiplantae</taxon>
        <taxon>Streptophyta</taxon>
        <taxon>Embryophyta</taxon>
        <taxon>Tracheophyta</taxon>
        <taxon>Spermatophyta</taxon>
        <taxon>Magnoliopsida</taxon>
        <taxon>eudicotyledons</taxon>
        <taxon>Gunneridae</taxon>
        <taxon>Pentapetalae</taxon>
        <taxon>rosids</taxon>
        <taxon>fabids</taxon>
        <taxon>Fabales</taxon>
        <taxon>Fabaceae</taxon>
        <taxon>Papilionoideae</taxon>
        <taxon>50 kb inversion clade</taxon>
        <taxon>NPAAA clade</taxon>
        <taxon>indigoferoid/millettioid clade</taxon>
        <taxon>Phaseoleae</taxon>
        <taxon>Flemingia</taxon>
    </lineage>
</organism>
<dbReference type="EMBL" id="JBGMDY010000008">
    <property type="protein sequence ID" value="KAL2326493.1"/>
    <property type="molecule type" value="Genomic_DNA"/>
</dbReference>
<dbReference type="Proteomes" id="UP001603857">
    <property type="component" value="Unassembled WGS sequence"/>
</dbReference>
<evidence type="ECO:0000313" key="2">
    <source>
        <dbReference type="Proteomes" id="UP001603857"/>
    </source>
</evidence>
<name>A0ABD1LT57_9FABA</name>
<dbReference type="PANTHER" id="PTHR11017:SF573">
    <property type="entry name" value="ADP-RIBOSYL CYCLASE_CYCLIC ADP-RIBOSE HYDROLASE"/>
    <property type="match status" value="1"/>
</dbReference>
<sequence length="197" mass="21853">MFRMRDNKFRKLWDGVQNLENLKVIDLKGSFYLNDIPDLSKATKLERVILAECHCLTQLIISNSTLKFLDLSECSQIESLNVHSKYLSQLNLVGCSSLTKISVASDELTELILDGMGNLESLNVNTRSLEELKLHGCSSLKEISVASEEITILDLSSTPITSLSISSLPKLTYLDLRNCGNLVSLPELPSALYGECL</sequence>
<accession>A0ABD1LT57</accession>
<dbReference type="InterPro" id="IPR044974">
    <property type="entry name" value="Disease_R_plants"/>
</dbReference>
<reference evidence="1 2" key="1">
    <citation type="submission" date="2024-08" db="EMBL/GenBank/DDBJ databases">
        <title>Insights into the chromosomal genome structure of Flemingia macrophylla.</title>
        <authorList>
            <person name="Ding Y."/>
            <person name="Zhao Y."/>
            <person name="Bi W."/>
            <person name="Wu M."/>
            <person name="Zhao G."/>
            <person name="Gong Y."/>
            <person name="Li W."/>
            <person name="Zhang P."/>
        </authorList>
    </citation>
    <scope>NUCLEOTIDE SEQUENCE [LARGE SCALE GENOMIC DNA]</scope>
    <source>
        <strain evidence="1">DYQJB</strain>
        <tissue evidence="1">Leaf</tissue>
    </source>
</reference>
<evidence type="ECO:0000313" key="1">
    <source>
        <dbReference type="EMBL" id="KAL2326493.1"/>
    </source>
</evidence>
<dbReference type="SUPFAM" id="SSF52058">
    <property type="entry name" value="L domain-like"/>
    <property type="match status" value="1"/>
</dbReference>
<protein>
    <submittedName>
        <fullName evidence="1">Uncharacterized protein</fullName>
    </submittedName>
</protein>
<comment type="caution">
    <text evidence="1">The sequence shown here is derived from an EMBL/GenBank/DDBJ whole genome shotgun (WGS) entry which is preliminary data.</text>
</comment>
<dbReference type="InterPro" id="IPR001611">
    <property type="entry name" value="Leu-rich_rpt"/>
</dbReference>
<dbReference type="AlphaFoldDB" id="A0ABD1LT57"/>
<proteinExistence type="predicted"/>
<dbReference type="PANTHER" id="PTHR11017">
    <property type="entry name" value="LEUCINE-RICH REPEAT-CONTAINING PROTEIN"/>
    <property type="match status" value="1"/>
</dbReference>
<dbReference type="InterPro" id="IPR032675">
    <property type="entry name" value="LRR_dom_sf"/>
</dbReference>
<dbReference type="Pfam" id="PF00560">
    <property type="entry name" value="LRR_1"/>
    <property type="match status" value="1"/>
</dbReference>
<gene>
    <name evidence="1" type="ORF">Fmac_025551</name>
</gene>
<dbReference type="Gene3D" id="3.80.10.10">
    <property type="entry name" value="Ribonuclease Inhibitor"/>
    <property type="match status" value="1"/>
</dbReference>